<keyword evidence="1" id="KW-0175">Coiled coil</keyword>
<evidence type="ECO:0000313" key="4">
    <source>
        <dbReference type="Proteomes" id="UP000179807"/>
    </source>
</evidence>
<feature type="compositionally biased region" description="Low complexity" evidence="2">
    <location>
        <begin position="47"/>
        <end position="59"/>
    </location>
</feature>
<dbReference type="VEuPathDB" id="TrichDB:TRFO_21489"/>
<feature type="compositionally biased region" description="Polar residues" evidence="2">
    <location>
        <begin position="259"/>
        <end position="268"/>
    </location>
</feature>
<feature type="compositionally biased region" description="Basic and acidic residues" evidence="2">
    <location>
        <begin position="33"/>
        <end position="45"/>
    </location>
</feature>
<evidence type="ECO:0000313" key="3">
    <source>
        <dbReference type="EMBL" id="OHT09599.1"/>
    </source>
</evidence>
<reference evidence="3" key="1">
    <citation type="submission" date="2016-10" db="EMBL/GenBank/DDBJ databases">
        <authorList>
            <person name="Benchimol M."/>
            <person name="Almeida L.G."/>
            <person name="Vasconcelos A.T."/>
            <person name="Perreira-Neves A."/>
            <person name="Rosa I.A."/>
            <person name="Tasca T."/>
            <person name="Bogo M.R."/>
            <person name="de Souza W."/>
        </authorList>
    </citation>
    <scope>NUCLEOTIDE SEQUENCE [LARGE SCALE GENOMIC DNA]</scope>
    <source>
        <strain evidence="3">K</strain>
    </source>
</reference>
<name>A0A1J4KDU2_9EUKA</name>
<feature type="compositionally biased region" description="Gly residues" evidence="2">
    <location>
        <begin position="1"/>
        <end position="12"/>
    </location>
</feature>
<feature type="compositionally biased region" description="Polar residues" evidence="2">
    <location>
        <begin position="409"/>
        <end position="418"/>
    </location>
</feature>
<sequence length="460" mass="52333">MINNGGYGGGSKCGRPNLGRPNLGGAGNKSKGNKGDDKKIKERFLSKKPSIKQPKSSTSAFSTAKRVPKKQKVADLSIQAMGVDPASFNVHKPQQKYDVLQSKSTTETSELVLESSCASKEEFYELRKKELKQRQKEKEAERMQRMQELQLEAKKRLKEFDQMEAPFKKIREKSKDAKKSEFVEDLLYLAIEAAKPAPVGPIRNYSAEDRERETNLLVDLINQKREEVQHTKKLQELDDDVIVIGNVQVPVEQPKTFKKQTSGSSTARSHAPPLQEIPLNENNDLIAIAAVSKNTLNIPPEDSENGIKSNEKSHETGLFYFNGLPIDIPGVDSITCLERADCLIQFIEQGLGPEMLQEAKDFLLVAPKMDEKEAETKFREVFSNPEEMKYYPFVQHLLFCENFKQTTQLPKPSHYSATNEEEEEDQLQQNQENQENGEFEEEEQQQEFEEEEEEGIEKDE</sequence>
<dbReference type="Proteomes" id="UP000179807">
    <property type="component" value="Unassembled WGS sequence"/>
</dbReference>
<feature type="region of interest" description="Disordered" evidence="2">
    <location>
        <begin position="409"/>
        <end position="460"/>
    </location>
</feature>
<dbReference type="AlphaFoldDB" id="A0A1J4KDU2"/>
<accession>A0A1J4KDU2</accession>
<evidence type="ECO:0000256" key="1">
    <source>
        <dbReference type="SAM" id="Coils"/>
    </source>
</evidence>
<dbReference type="RefSeq" id="XP_068362735.1">
    <property type="nucleotide sequence ID" value="XM_068502003.1"/>
</dbReference>
<evidence type="ECO:0000256" key="2">
    <source>
        <dbReference type="SAM" id="MobiDB-lite"/>
    </source>
</evidence>
<feature type="compositionally biased region" description="Acidic residues" evidence="2">
    <location>
        <begin position="435"/>
        <end position="460"/>
    </location>
</feature>
<organism evidence="3 4">
    <name type="scientific">Tritrichomonas foetus</name>
    <dbReference type="NCBI Taxonomy" id="1144522"/>
    <lineage>
        <taxon>Eukaryota</taxon>
        <taxon>Metamonada</taxon>
        <taxon>Parabasalia</taxon>
        <taxon>Tritrichomonadida</taxon>
        <taxon>Tritrichomonadidae</taxon>
        <taxon>Tritrichomonas</taxon>
    </lineage>
</organism>
<dbReference type="GeneID" id="94836707"/>
<dbReference type="EMBL" id="MLAK01000635">
    <property type="protein sequence ID" value="OHT09599.1"/>
    <property type="molecule type" value="Genomic_DNA"/>
</dbReference>
<keyword evidence="4" id="KW-1185">Reference proteome</keyword>
<proteinExistence type="predicted"/>
<feature type="coiled-coil region" evidence="1">
    <location>
        <begin position="121"/>
        <end position="152"/>
    </location>
</feature>
<protein>
    <submittedName>
        <fullName evidence="3">Uncharacterized protein</fullName>
    </submittedName>
</protein>
<gene>
    <name evidence="3" type="ORF">TRFO_21489</name>
</gene>
<comment type="caution">
    <text evidence="3">The sequence shown here is derived from an EMBL/GenBank/DDBJ whole genome shotgun (WGS) entry which is preliminary data.</text>
</comment>
<feature type="region of interest" description="Disordered" evidence="2">
    <location>
        <begin position="1"/>
        <end position="71"/>
    </location>
</feature>
<feature type="region of interest" description="Disordered" evidence="2">
    <location>
        <begin position="256"/>
        <end position="276"/>
    </location>
</feature>